<dbReference type="EMBL" id="CM047906">
    <property type="protein sequence ID" value="KAJ0086616.1"/>
    <property type="molecule type" value="Genomic_DNA"/>
</dbReference>
<keyword evidence="2" id="KW-1185">Reference proteome</keyword>
<reference evidence="2" key="1">
    <citation type="journal article" date="2023" name="G3 (Bethesda)">
        <title>Genome assembly and association tests identify interacting loci associated with vigor, precocity, and sex in interspecific pistachio rootstocks.</title>
        <authorList>
            <person name="Palmer W."/>
            <person name="Jacygrad E."/>
            <person name="Sagayaradj S."/>
            <person name="Cavanaugh K."/>
            <person name="Han R."/>
            <person name="Bertier L."/>
            <person name="Beede B."/>
            <person name="Kafkas S."/>
            <person name="Golino D."/>
            <person name="Preece J."/>
            <person name="Michelmore R."/>
        </authorList>
    </citation>
    <scope>NUCLEOTIDE SEQUENCE [LARGE SCALE GENOMIC DNA]</scope>
</reference>
<comment type="caution">
    <text evidence="1">The sequence shown here is derived from an EMBL/GenBank/DDBJ whole genome shotgun (WGS) entry which is preliminary data.</text>
</comment>
<evidence type="ECO:0000313" key="2">
    <source>
        <dbReference type="Proteomes" id="UP001164250"/>
    </source>
</evidence>
<accession>A0ACC1AIW4</accession>
<organism evidence="1 2">
    <name type="scientific">Pistacia atlantica</name>
    <dbReference type="NCBI Taxonomy" id="434234"/>
    <lineage>
        <taxon>Eukaryota</taxon>
        <taxon>Viridiplantae</taxon>
        <taxon>Streptophyta</taxon>
        <taxon>Embryophyta</taxon>
        <taxon>Tracheophyta</taxon>
        <taxon>Spermatophyta</taxon>
        <taxon>Magnoliopsida</taxon>
        <taxon>eudicotyledons</taxon>
        <taxon>Gunneridae</taxon>
        <taxon>Pentapetalae</taxon>
        <taxon>rosids</taxon>
        <taxon>malvids</taxon>
        <taxon>Sapindales</taxon>
        <taxon>Anacardiaceae</taxon>
        <taxon>Pistacia</taxon>
    </lineage>
</organism>
<sequence>MSQSPNTSPKLPWKCRFLMNYVAYLVDMCRRPDFTVNRRLYKLFDFKSSPSKTPINGVTTSDIMVDASRNLWFRLFTPENGSGSDVSLPVIVYFHGGGFSFLSADSFPLDRLCKRFARELHAVIVSVNYRLAPEHRFPCQQEDGIDVLNFIDTTNIEGFPACANFKHCFIAGDSAGGSLAHQVTLGAIQNNFQKVKIIGLLAIQPLLGGEERTESEIRLHKSTLMPMERTDWMWKAFLPEGSNRDHPAANVFGPNAIDISGLNFPATVVIVGGLDTLQDWQKRYYEGLKKSGKEAYKIEYPNAVHSFYGHPELPESSMLIEELADLVEDTPLVSLFEDMAIYSKLGCGRGRCRREKDDGDEEADPP</sequence>
<evidence type="ECO:0000313" key="1">
    <source>
        <dbReference type="EMBL" id="KAJ0086616.1"/>
    </source>
</evidence>
<proteinExistence type="predicted"/>
<name>A0ACC1AIW4_9ROSI</name>
<gene>
    <name evidence="1" type="ORF">Patl1_07278</name>
</gene>
<dbReference type="Proteomes" id="UP001164250">
    <property type="component" value="Chromosome 10"/>
</dbReference>
<protein>
    <submittedName>
        <fullName evidence="1">Uncharacterized protein</fullName>
    </submittedName>
</protein>